<protein>
    <submittedName>
        <fullName evidence="1">Uncharacterized protein</fullName>
    </submittedName>
</protein>
<dbReference type="Proteomes" id="UP001145114">
    <property type="component" value="Unassembled WGS sequence"/>
</dbReference>
<accession>A0ACC1HD11</accession>
<sequence>CCMGLVHSRIGRLFFGQPAGAKTQYGSLTAYRIHCKKGLNHHFSTFKCIVEDQAP</sequence>
<dbReference type="EMBL" id="JAMZIH010008754">
    <property type="protein sequence ID" value="KAJ1671439.1"/>
    <property type="molecule type" value="Genomic_DNA"/>
</dbReference>
<organism evidence="1 2">
    <name type="scientific">Spiromyces aspiralis</name>
    <dbReference type="NCBI Taxonomy" id="68401"/>
    <lineage>
        <taxon>Eukaryota</taxon>
        <taxon>Fungi</taxon>
        <taxon>Fungi incertae sedis</taxon>
        <taxon>Zoopagomycota</taxon>
        <taxon>Kickxellomycotina</taxon>
        <taxon>Kickxellomycetes</taxon>
        <taxon>Kickxellales</taxon>
        <taxon>Kickxellaceae</taxon>
        <taxon>Spiromyces</taxon>
    </lineage>
</organism>
<evidence type="ECO:0000313" key="1">
    <source>
        <dbReference type="EMBL" id="KAJ1671439.1"/>
    </source>
</evidence>
<name>A0ACC1HD11_9FUNG</name>
<comment type="caution">
    <text evidence="1">The sequence shown here is derived from an EMBL/GenBank/DDBJ whole genome shotgun (WGS) entry which is preliminary data.</text>
</comment>
<keyword evidence="2" id="KW-1185">Reference proteome</keyword>
<reference evidence="1" key="1">
    <citation type="submission" date="2022-06" db="EMBL/GenBank/DDBJ databases">
        <title>Phylogenomic reconstructions and comparative analyses of Kickxellomycotina fungi.</title>
        <authorList>
            <person name="Reynolds N.K."/>
            <person name="Stajich J.E."/>
            <person name="Barry K."/>
            <person name="Grigoriev I.V."/>
            <person name="Crous P."/>
            <person name="Smith M.E."/>
        </authorList>
    </citation>
    <scope>NUCLEOTIDE SEQUENCE</scope>
    <source>
        <strain evidence="1">RSA 2271</strain>
    </source>
</reference>
<evidence type="ECO:0000313" key="2">
    <source>
        <dbReference type="Proteomes" id="UP001145114"/>
    </source>
</evidence>
<proteinExistence type="predicted"/>
<gene>
    <name evidence="1" type="ORF">EV182_007633</name>
</gene>
<feature type="non-terminal residue" evidence="1">
    <location>
        <position position="1"/>
    </location>
</feature>